<keyword evidence="3" id="KW-1003">Cell membrane</keyword>
<sequence>MPLPNTNVLTQQPQPPHAGRITFRDICNLFCCPPFPSSIVSKLAFMPPTPSYKIISNPDNDETTFELIERRAEWPHGMSDLRNIQMFYTTTKRKNKIACVYINTVPDAYFTILYSHGNAVDIGQMTSFYYGLAYRLGCNIISYDYSGYGCSSGKPSEKNIYADISATLDELKNRFNIPPERVILYGQSIGTVPSVDLASNNDKIAALILHSPLMSGLRVAFPGTQRTWCCDAFPSVEKIPNVNCPTLIIHGTDDEVIDFSHGLTLYERCPSTVEPLWVTGAGHNDIELHSAYLDRLRQFIEGEAIRAAKEQSAAAAANTNLQ</sequence>
<dbReference type="GO" id="GO:0005886">
    <property type="term" value="C:plasma membrane"/>
    <property type="evidence" value="ECO:0007669"/>
    <property type="project" value="UniProtKB-SubCell"/>
</dbReference>
<evidence type="ECO:0000256" key="4">
    <source>
        <dbReference type="ARBA" id="ARBA00022801"/>
    </source>
</evidence>
<dbReference type="Proteomes" id="UP000035681">
    <property type="component" value="Unplaced"/>
</dbReference>
<comment type="similarity">
    <text evidence="8">Belongs to the AB hydrolase superfamily. ABHD17 family.</text>
</comment>
<dbReference type="Gene3D" id="3.40.50.1820">
    <property type="entry name" value="alpha/beta hydrolase"/>
    <property type="match status" value="1"/>
</dbReference>
<comment type="catalytic activity">
    <reaction evidence="10">
        <text>S-hexadecanoyl-L-cysteinyl-[protein] + H2O = L-cysteinyl-[protein] + hexadecanoate + H(+)</text>
        <dbReference type="Rhea" id="RHEA:19233"/>
        <dbReference type="Rhea" id="RHEA-COMP:10131"/>
        <dbReference type="Rhea" id="RHEA-COMP:11032"/>
        <dbReference type="ChEBI" id="CHEBI:7896"/>
        <dbReference type="ChEBI" id="CHEBI:15377"/>
        <dbReference type="ChEBI" id="CHEBI:15378"/>
        <dbReference type="ChEBI" id="CHEBI:29950"/>
        <dbReference type="ChEBI" id="CHEBI:74151"/>
        <dbReference type="EC" id="3.1.2.22"/>
    </reaction>
</comment>
<evidence type="ECO:0000256" key="3">
    <source>
        <dbReference type="ARBA" id="ARBA00022475"/>
    </source>
</evidence>
<keyword evidence="4" id="KW-0378">Hydrolase</keyword>
<keyword evidence="6" id="KW-0564">Palmitate</keyword>
<dbReference type="Pfam" id="PF12146">
    <property type="entry name" value="Hydrolase_4"/>
    <property type="match status" value="1"/>
</dbReference>
<name>A0A0K0E375_STRER</name>
<protein>
    <recommendedName>
        <fullName evidence="2">palmitoyl-protein hydrolase</fullName>
        <ecNumber evidence="2">3.1.2.22</ecNumber>
    </recommendedName>
</protein>
<evidence type="ECO:0000256" key="7">
    <source>
        <dbReference type="ARBA" id="ARBA00023288"/>
    </source>
</evidence>
<evidence type="ECO:0000259" key="11">
    <source>
        <dbReference type="Pfam" id="PF12146"/>
    </source>
</evidence>
<keyword evidence="5" id="KW-0472">Membrane</keyword>
<dbReference type="GO" id="GO:0010008">
    <property type="term" value="C:endosome membrane"/>
    <property type="evidence" value="ECO:0007669"/>
    <property type="project" value="TreeGrafter"/>
</dbReference>
<dbReference type="EC" id="3.1.2.22" evidence="2"/>
<dbReference type="InterPro" id="IPR029058">
    <property type="entry name" value="AB_hydrolase_fold"/>
</dbReference>
<evidence type="ECO:0000256" key="2">
    <source>
        <dbReference type="ARBA" id="ARBA00012423"/>
    </source>
</evidence>
<evidence type="ECO:0000256" key="5">
    <source>
        <dbReference type="ARBA" id="ARBA00023136"/>
    </source>
</evidence>
<dbReference type="FunFam" id="3.40.50.1820:FF:000008">
    <property type="entry name" value="Alpha/beta hydrolase domain-containing protein 17B"/>
    <property type="match status" value="1"/>
</dbReference>
<feature type="domain" description="Serine aminopeptidase S33" evidence="11">
    <location>
        <begin position="111"/>
        <end position="215"/>
    </location>
</feature>
<proteinExistence type="inferred from homology"/>
<accession>A0A0K0E375</accession>
<dbReference type="STRING" id="6248.A0A0K0E375"/>
<keyword evidence="12" id="KW-1185">Reference proteome</keyword>
<evidence type="ECO:0000256" key="1">
    <source>
        <dbReference type="ARBA" id="ARBA00004236"/>
    </source>
</evidence>
<dbReference type="InterPro" id="IPR022742">
    <property type="entry name" value="Hydrolase_4"/>
</dbReference>
<dbReference type="PANTHER" id="PTHR12277:SF81">
    <property type="entry name" value="PROTEIN ABHD13"/>
    <property type="match status" value="1"/>
</dbReference>
<organism evidence="13">
    <name type="scientific">Strongyloides stercoralis</name>
    <name type="common">Threadworm</name>
    <dbReference type="NCBI Taxonomy" id="6248"/>
    <lineage>
        <taxon>Eukaryota</taxon>
        <taxon>Metazoa</taxon>
        <taxon>Ecdysozoa</taxon>
        <taxon>Nematoda</taxon>
        <taxon>Chromadorea</taxon>
        <taxon>Rhabditida</taxon>
        <taxon>Tylenchina</taxon>
        <taxon>Panagrolaimomorpha</taxon>
        <taxon>Strongyloidoidea</taxon>
        <taxon>Strongyloididae</taxon>
        <taxon>Strongyloides</taxon>
    </lineage>
</organism>
<evidence type="ECO:0000256" key="10">
    <source>
        <dbReference type="ARBA" id="ARBA00047337"/>
    </source>
</evidence>
<dbReference type="WBParaSite" id="TCONS_00008268.p1">
    <property type="protein sequence ID" value="TCONS_00008268.p1"/>
    <property type="gene ID" value="XLOC_006224"/>
</dbReference>
<evidence type="ECO:0000256" key="9">
    <source>
        <dbReference type="ARBA" id="ARBA00046278"/>
    </source>
</evidence>
<dbReference type="PANTHER" id="PTHR12277">
    <property type="entry name" value="ALPHA/BETA HYDROLASE DOMAIN-CONTAINING PROTEIN"/>
    <property type="match status" value="1"/>
</dbReference>
<dbReference type="GO" id="GO:0008474">
    <property type="term" value="F:palmitoyl-(protein) hydrolase activity"/>
    <property type="evidence" value="ECO:0007669"/>
    <property type="project" value="UniProtKB-EC"/>
</dbReference>
<comment type="subcellular location">
    <subcellularLocation>
        <location evidence="1">Cell membrane</location>
    </subcellularLocation>
    <subcellularLocation>
        <location evidence="9">Endomembrane system</location>
        <topology evidence="9">Lipid-anchor</topology>
        <orientation evidence="9">Cytoplasmic side</orientation>
    </subcellularLocation>
</comment>
<evidence type="ECO:0000256" key="6">
    <source>
        <dbReference type="ARBA" id="ARBA00023139"/>
    </source>
</evidence>
<evidence type="ECO:0000256" key="8">
    <source>
        <dbReference type="ARBA" id="ARBA00038397"/>
    </source>
</evidence>
<reference evidence="13" key="1">
    <citation type="submission" date="2015-08" db="UniProtKB">
        <authorList>
            <consortium name="WormBaseParasite"/>
        </authorList>
    </citation>
    <scope>IDENTIFICATION</scope>
</reference>
<keyword evidence="7" id="KW-0449">Lipoprotein</keyword>
<evidence type="ECO:0000313" key="12">
    <source>
        <dbReference type="Proteomes" id="UP000035681"/>
    </source>
</evidence>
<dbReference type="SUPFAM" id="SSF53474">
    <property type="entry name" value="alpha/beta-Hydrolases"/>
    <property type="match status" value="1"/>
</dbReference>
<evidence type="ECO:0000313" key="13">
    <source>
        <dbReference type="WBParaSite" id="SSTP_0000394600.1"/>
    </source>
</evidence>
<dbReference type="AlphaFoldDB" id="A0A0K0E375"/>
<dbReference type="WBParaSite" id="SSTP_0000394600.1">
    <property type="protein sequence ID" value="SSTP_0000394600.1"/>
    <property type="gene ID" value="SSTP_0000394600"/>
</dbReference>